<keyword evidence="3" id="KW-1185">Reference proteome</keyword>
<dbReference type="Proteomes" id="UP000001542">
    <property type="component" value="Unassembled WGS sequence"/>
</dbReference>
<evidence type="ECO:0000313" key="2">
    <source>
        <dbReference type="EMBL" id="EAX91712.1"/>
    </source>
</evidence>
<dbReference type="EMBL" id="DS114015">
    <property type="protein sequence ID" value="EAX91712.1"/>
    <property type="molecule type" value="Genomic_DNA"/>
</dbReference>
<sequence>MLSLFLQTTTSAHYYYNNIGSHSIRRFIEANETVTISINDNRGSIFVHSPHLFNFKLSVNSLNYSNFNMGKGISLMGPFTLEITATINTHLNADVFVSPDCDHIYYTNSTYLHLSLDINTDSTDTYCILDASTHVHKIRYQTNVPYYNRNVTIYRENNSLLNFKTQPPQLYYISLKDLNDDSYFKIQVKSRAKTNYTNVLETNSVSNGVSYFRLPDSDSIDGPIQNNPPPQKEIGYEDLGLTVILTEAANFGSVYALIFIVFCAIYRCYKCCSKRAQNRADNEAIPPVVAQPQQNVNRYPIPVQLQQYAYVYPQNGNLNQPVYYYVVPAHHLEA</sequence>
<dbReference type="RefSeq" id="XP_001304642.1">
    <property type="nucleotide sequence ID" value="XM_001304641.1"/>
</dbReference>
<proteinExistence type="predicted"/>
<dbReference type="AlphaFoldDB" id="A2FTP0"/>
<name>A2FTP0_TRIV3</name>
<reference evidence="2" key="1">
    <citation type="submission" date="2006-10" db="EMBL/GenBank/DDBJ databases">
        <authorList>
            <person name="Amadeo P."/>
            <person name="Zhao Q."/>
            <person name="Wortman J."/>
            <person name="Fraser-Liggett C."/>
            <person name="Carlton J."/>
        </authorList>
    </citation>
    <scope>NUCLEOTIDE SEQUENCE</scope>
    <source>
        <strain evidence="2">G3</strain>
    </source>
</reference>
<evidence type="ECO:0000256" key="1">
    <source>
        <dbReference type="SAM" id="Phobius"/>
    </source>
</evidence>
<accession>A2FTP0</accession>
<dbReference type="VEuPathDB" id="TrichDB:TVAGG3_0611600"/>
<dbReference type="InParanoid" id="A2FTP0"/>
<gene>
    <name evidence="2" type="ORF">TVAG_384360</name>
</gene>
<feature type="transmembrane region" description="Helical" evidence="1">
    <location>
        <begin position="251"/>
        <end position="269"/>
    </location>
</feature>
<protein>
    <submittedName>
        <fullName evidence="2">Uncharacterized protein</fullName>
    </submittedName>
</protein>
<dbReference type="VEuPathDB" id="TrichDB:TVAG_384360"/>
<evidence type="ECO:0000313" key="3">
    <source>
        <dbReference type="Proteomes" id="UP000001542"/>
    </source>
</evidence>
<keyword evidence="1" id="KW-0812">Transmembrane</keyword>
<keyword evidence="1" id="KW-1133">Transmembrane helix</keyword>
<keyword evidence="1" id="KW-0472">Membrane</keyword>
<reference evidence="2" key="2">
    <citation type="journal article" date="2007" name="Science">
        <title>Draft genome sequence of the sexually transmitted pathogen Trichomonas vaginalis.</title>
        <authorList>
            <person name="Carlton J.M."/>
            <person name="Hirt R.P."/>
            <person name="Silva J.C."/>
            <person name="Delcher A.L."/>
            <person name="Schatz M."/>
            <person name="Zhao Q."/>
            <person name="Wortman J.R."/>
            <person name="Bidwell S.L."/>
            <person name="Alsmark U.C.M."/>
            <person name="Besteiro S."/>
            <person name="Sicheritz-Ponten T."/>
            <person name="Noel C.J."/>
            <person name="Dacks J.B."/>
            <person name="Foster P.G."/>
            <person name="Simillion C."/>
            <person name="Van de Peer Y."/>
            <person name="Miranda-Saavedra D."/>
            <person name="Barton G.J."/>
            <person name="Westrop G.D."/>
            <person name="Mueller S."/>
            <person name="Dessi D."/>
            <person name="Fiori P.L."/>
            <person name="Ren Q."/>
            <person name="Paulsen I."/>
            <person name="Zhang H."/>
            <person name="Bastida-Corcuera F.D."/>
            <person name="Simoes-Barbosa A."/>
            <person name="Brown M.T."/>
            <person name="Hayes R.D."/>
            <person name="Mukherjee M."/>
            <person name="Okumura C.Y."/>
            <person name="Schneider R."/>
            <person name="Smith A.J."/>
            <person name="Vanacova S."/>
            <person name="Villalvazo M."/>
            <person name="Haas B.J."/>
            <person name="Pertea M."/>
            <person name="Feldblyum T.V."/>
            <person name="Utterback T.R."/>
            <person name="Shu C.L."/>
            <person name="Osoegawa K."/>
            <person name="de Jong P.J."/>
            <person name="Hrdy I."/>
            <person name="Horvathova L."/>
            <person name="Zubacova Z."/>
            <person name="Dolezal P."/>
            <person name="Malik S.B."/>
            <person name="Logsdon J.M. Jr."/>
            <person name="Henze K."/>
            <person name="Gupta A."/>
            <person name="Wang C.C."/>
            <person name="Dunne R.L."/>
            <person name="Upcroft J.A."/>
            <person name="Upcroft P."/>
            <person name="White O."/>
            <person name="Salzberg S.L."/>
            <person name="Tang P."/>
            <person name="Chiu C.-H."/>
            <person name="Lee Y.-S."/>
            <person name="Embley T.M."/>
            <person name="Coombs G.H."/>
            <person name="Mottram J.C."/>
            <person name="Tachezy J."/>
            <person name="Fraser-Liggett C.M."/>
            <person name="Johnson P.J."/>
        </authorList>
    </citation>
    <scope>NUCLEOTIDE SEQUENCE [LARGE SCALE GENOMIC DNA]</scope>
    <source>
        <strain evidence="2">G3</strain>
    </source>
</reference>
<dbReference type="KEGG" id="tva:4749414"/>
<organism evidence="2 3">
    <name type="scientific">Trichomonas vaginalis (strain ATCC PRA-98 / G3)</name>
    <dbReference type="NCBI Taxonomy" id="412133"/>
    <lineage>
        <taxon>Eukaryota</taxon>
        <taxon>Metamonada</taxon>
        <taxon>Parabasalia</taxon>
        <taxon>Trichomonadida</taxon>
        <taxon>Trichomonadidae</taxon>
        <taxon>Trichomonas</taxon>
    </lineage>
</organism>